<organism evidence="1 2">
    <name type="scientific">Microbacter margulisiae</name>
    <dbReference type="NCBI Taxonomy" id="1350067"/>
    <lineage>
        <taxon>Bacteria</taxon>
        <taxon>Pseudomonadati</taxon>
        <taxon>Bacteroidota</taxon>
        <taxon>Bacteroidia</taxon>
        <taxon>Bacteroidales</taxon>
        <taxon>Porphyromonadaceae</taxon>
        <taxon>Microbacter</taxon>
    </lineage>
</organism>
<proteinExistence type="predicted"/>
<dbReference type="RefSeq" id="WP_183412356.1">
    <property type="nucleotide sequence ID" value="NZ_JACHYB010000001.1"/>
</dbReference>
<dbReference type="GO" id="GO:0005829">
    <property type="term" value="C:cytosol"/>
    <property type="evidence" value="ECO:0007669"/>
    <property type="project" value="TreeGrafter"/>
</dbReference>
<dbReference type="InterPro" id="IPR037012">
    <property type="entry name" value="NanQ/TabA/YiaL_sf"/>
</dbReference>
<dbReference type="SUPFAM" id="SSF51197">
    <property type="entry name" value="Clavaminate synthase-like"/>
    <property type="match status" value="1"/>
</dbReference>
<protein>
    <submittedName>
        <fullName evidence="1">YhcH/YjgK/YiaL family protein</fullName>
    </submittedName>
</protein>
<reference evidence="1 2" key="1">
    <citation type="submission" date="2020-08" db="EMBL/GenBank/DDBJ databases">
        <title>Genomic Encyclopedia of Type Strains, Phase IV (KMG-IV): sequencing the most valuable type-strain genomes for metagenomic binning, comparative biology and taxonomic classification.</title>
        <authorList>
            <person name="Goeker M."/>
        </authorList>
    </citation>
    <scope>NUCLEOTIDE SEQUENCE [LARGE SCALE GENOMIC DNA]</scope>
    <source>
        <strain evidence="1 2">DSM 27471</strain>
    </source>
</reference>
<keyword evidence="2" id="KW-1185">Reference proteome</keyword>
<dbReference type="Gene3D" id="2.60.120.370">
    <property type="entry name" value="YhcH/YjgK/YiaL"/>
    <property type="match status" value="1"/>
</dbReference>
<dbReference type="EMBL" id="JACHYB010000001">
    <property type="protein sequence ID" value="MBB3186464.1"/>
    <property type="molecule type" value="Genomic_DNA"/>
</dbReference>
<comment type="caution">
    <text evidence="1">The sequence shown here is derived from an EMBL/GenBank/DDBJ whole genome shotgun (WGS) entry which is preliminary data.</text>
</comment>
<dbReference type="AlphaFoldDB" id="A0A7W5DP18"/>
<dbReference type="Pfam" id="PF04074">
    <property type="entry name" value="DUF386"/>
    <property type="match status" value="1"/>
</dbReference>
<name>A0A7W5DP18_9PORP</name>
<accession>A0A7W5DP18</accession>
<dbReference type="InterPro" id="IPR004375">
    <property type="entry name" value="NanQ/TabA/YiaL"/>
</dbReference>
<dbReference type="NCBIfam" id="TIGR00022">
    <property type="entry name" value="YhcH/YjgK/YiaL family protein"/>
    <property type="match status" value="1"/>
</dbReference>
<evidence type="ECO:0000313" key="2">
    <source>
        <dbReference type="Proteomes" id="UP000544222"/>
    </source>
</evidence>
<dbReference type="Proteomes" id="UP000544222">
    <property type="component" value="Unassembled WGS sequence"/>
</dbReference>
<dbReference type="PANTHER" id="PTHR34986">
    <property type="entry name" value="EVOLVED BETA-GALACTOSIDASE SUBUNIT BETA"/>
    <property type="match status" value="1"/>
</dbReference>
<sequence>MRIILIATFMLVAWCNGVAQQSTVHCQSTSEKQDYDWVLHYFVIAGFHALPAPSVDISMLYHHIKQHPNRWKTVCNFLIHNDLSKLPLGVKVLSDKVFVNVQEYTTRDPGVQHLEAHRKYIDFQYVVSGRELMGSGKLADAKDVVPYNSKKDAGNYTLPIFPYYVATPEYFFVFFPSQVHLTNIQFGDKALVRKLVFKVMYK</sequence>
<evidence type="ECO:0000313" key="1">
    <source>
        <dbReference type="EMBL" id="MBB3186464.1"/>
    </source>
</evidence>
<dbReference type="PANTHER" id="PTHR34986:SF1">
    <property type="entry name" value="PROTEIN YIAL"/>
    <property type="match status" value="1"/>
</dbReference>
<gene>
    <name evidence="1" type="ORF">FHX64_000627</name>
</gene>